<dbReference type="SUPFAM" id="SSF52047">
    <property type="entry name" value="RNI-like"/>
    <property type="match status" value="1"/>
</dbReference>
<dbReference type="Proteomes" id="UP000011991">
    <property type="component" value="Unassembled WGS sequence"/>
</dbReference>
<dbReference type="PATRIC" id="fig|1265738.3.peg.7553"/>
<comment type="caution">
    <text evidence="1">The sequence shown here is derived from an EMBL/GenBank/DDBJ whole genome shotgun (WGS) entry which is preliminary data.</text>
</comment>
<dbReference type="GO" id="GO:0031146">
    <property type="term" value="P:SCF-dependent proteasomal ubiquitin-dependent protein catabolic process"/>
    <property type="evidence" value="ECO:0007669"/>
    <property type="project" value="TreeGrafter"/>
</dbReference>
<organism evidence="1 2">
    <name type="scientific">Rhodopirellula maiorica SM1</name>
    <dbReference type="NCBI Taxonomy" id="1265738"/>
    <lineage>
        <taxon>Bacteria</taxon>
        <taxon>Pseudomonadati</taxon>
        <taxon>Planctomycetota</taxon>
        <taxon>Planctomycetia</taxon>
        <taxon>Pirellulales</taxon>
        <taxon>Pirellulaceae</taxon>
        <taxon>Novipirellula</taxon>
    </lineage>
</organism>
<proteinExistence type="predicted"/>
<name>M5R7N8_9BACT</name>
<evidence type="ECO:0000313" key="2">
    <source>
        <dbReference type="Proteomes" id="UP000011991"/>
    </source>
</evidence>
<sequence length="290" mass="32413">MADESMMHRIARLRHLIMLNCLGDSVTDDVLASLAQCDSLCDLKLQSCVKVTESGIEELSRTENLHALTFFKTNVYPSWLIHIAEMKQLRNLNIYGPKLIDEDLDFLESLPKLDQFSLEAAKITDNGVATIANLKAIEKVGLTNCSGVTQNALVFIADNPRISEFQTEGIPLTNDGLKHLENSRLQYLRLARANLTDDCVESIKKMKQLTRIGIVFSTLSGSRLEELSEIPNLQWLELSFTDVGDNALQQIAEIQSLKCLTIVETPATISAVDNLKQKRPDLKVHYSGRN</sequence>
<reference evidence="1 2" key="1">
    <citation type="journal article" date="2013" name="Mar. Genomics">
        <title>Expression of sulfatases in Rhodopirellula baltica and the diversity of sulfatases in the genus Rhodopirellula.</title>
        <authorList>
            <person name="Wegner C.E."/>
            <person name="Richter-Heitmann T."/>
            <person name="Klindworth A."/>
            <person name="Klockow C."/>
            <person name="Richter M."/>
            <person name="Achstetter T."/>
            <person name="Glockner F.O."/>
            <person name="Harder J."/>
        </authorList>
    </citation>
    <scope>NUCLEOTIDE SEQUENCE [LARGE SCALE GENOMIC DNA]</scope>
    <source>
        <strain evidence="1 2">SM1</strain>
    </source>
</reference>
<dbReference type="SMART" id="SM00367">
    <property type="entry name" value="LRR_CC"/>
    <property type="match status" value="3"/>
</dbReference>
<protein>
    <submittedName>
        <fullName evidence="1">Leucine-rich repeat domain protein</fullName>
    </submittedName>
</protein>
<dbReference type="PANTHER" id="PTHR13318:SF95">
    <property type="entry name" value="F-BOX PROTEIN YLR352W"/>
    <property type="match status" value="1"/>
</dbReference>
<dbReference type="EMBL" id="ANOG01001078">
    <property type="protein sequence ID" value="EMI15503.1"/>
    <property type="molecule type" value="Genomic_DNA"/>
</dbReference>
<dbReference type="Gene3D" id="3.80.10.10">
    <property type="entry name" value="Ribonuclease Inhibitor"/>
    <property type="match status" value="3"/>
</dbReference>
<dbReference type="PANTHER" id="PTHR13318">
    <property type="entry name" value="PARTNER OF PAIRED, ISOFORM B-RELATED"/>
    <property type="match status" value="1"/>
</dbReference>
<dbReference type="AlphaFoldDB" id="M5R7N8"/>
<accession>M5R7N8</accession>
<dbReference type="InterPro" id="IPR006553">
    <property type="entry name" value="Leu-rich_rpt_Cys-con_subtyp"/>
</dbReference>
<gene>
    <name evidence="1" type="ORF">RMSM_07570</name>
</gene>
<dbReference type="InterPro" id="IPR032675">
    <property type="entry name" value="LRR_dom_sf"/>
</dbReference>
<evidence type="ECO:0000313" key="1">
    <source>
        <dbReference type="EMBL" id="EMI15503.1"/>
    </source>
</evidence>
<keyword evidence="2" id="KW-1185">Reference proteome</keyword>
<dbReference type="GO" id="GO:0019005">
    <property type="term" value="C:SCF ubiquitin ligase complex"/>
    <property type="evidence" value="ECO:0007669"/>
    <property type="project" value="TreeGrafter"/>
</dbReference>